<reference evidence="1 2" key="1">
    <citation type="submission" date="2017-01" db="EMBL/GenBank/DDBJ databases">
        <title>The complete genome sequence of a sulfur-oxidizing marine bacterium Thioclava sp. 25B10_4T.</title>
        <authorList>
            <person name="Liu Y."/>
            <person name="Lai Q."/>
            <person name="Shao Z."/>
        </authorList>
    </citation>
    <scope>NUCLEOTIDE SEQUENCE [LARGE SCALE GENOMIC DNA]</scope>
    <source>
        <strain evidence="1 2">25B10_4</strain>
    </source>
</reference>
<protein>
    <recommendedName>
        <fullName evidence="3">RiboL-PSP-HEPN domain-containing protein</fullName>
    </recommendedName>
</protein>
<evidence type="ECO:0000313" key="2">
    <source>
        <dbReference type="Proteomes" id="UP000185622"/>
    </source>
</evidence>
<accession>A0ABM6IFJ5</accession>
<dbReference type="RefSeq" id="WP_075776272.1">
    <property type="nucleotide sequence ID" value="NZ_CP019437.1"/>
</dbReference>
<name>A0ABM6IFJ5_9RHOB</name>
<proteinExistence type="predicted"/>
<dbReference type="EMBL" id="CP019437">
    <property type="protein sequence ID" value="AQS47452.1"/>
    <property type="molecule type" value="Genomic_DNA"/>
</dbReference>
<gene>
    <name evidence="1" type="ORF">BMG03_06295</name>
</gene>
<organism evidence="1 2">
    <name type="scientific">Thioclava nitratireducens</name>
    <dbReference type="NCBI Taxonomy" id="1915078"/>
    <lineage>
        <taxon>Bacteria</taxon>
        <taxon>Pseudomonadati</taxon>
        <taxon>Pseudomonadota</taxon>
        <taxon>Alphaproteobacteria</taxon>
        <taxon>Rhodobacterales</taxon>
        <taxon>Paracoccaceae</taxon>
        <taxon>Thioclava</taxon>
    </lineage>
</organism>
<sequence>MKAGQFQVQKELSDEYLLALGVYVQTCARIELWAARLISLTGGMKRGDPDFTTEVDELRTGHTPKLVDSLKQSLETLAAQGSSNHALLAISAQIDDHMKRRNAAVHGVHSSHEGWIVIDTGEKPKIGRPKALALDANTIRATVADAERILQLLRGFREQSG</sequence>
<evidence type="ECO:0008006" key="3">
    <source>
        <dbReference type="Google" id="ProtNLM"/>
    </source>
</evidence>
<keyword evidence="2" id="KW-1185">Reference proteome</keyword>
<evidence type="ECO:0000313" key="1">
    <source>
        <dbReference type="EMBL" id="AQS47452.1"/>
    </source>
</evidence>
<dbReference type="Proteomes" id="UP000185622">
    <property type="component" value="Chromosome"/>
</dbReference>